<comment type="subcellular location">
    <subcellularLocation>
        <location evidence="1">Cytoplasm</location>
    </subcellularLocation>
</comment>
<dbReference type="EMBL" id="JABFUD020000020">
    <property type="protein sequence ID" value="KAI5063858.1"/>
    <property type="molecule type" value="Genomic_DNA"/>
</dbReference>
<evidence type="ECO:0000256" key="5">
    <source>
        <dbReference type="PROSITE-ProRule" id="PRU01131"/>
    </source>
</evidence>
<keyword evidence="4" id="KW-0479">Metal-binding</keyword>
<feature type="region of interest" description="Disordered" evidence="6">
    <location>
        <begin position="400"/>
        <end position="419"/>
    </location>
</feature>
<sequence>MLGKRCRTIRRTASISQNMGPLYLHHHNYHQAHDLPASTAGRENPVGINHPNPVVNPQVPAIIPQIIGFNPMINSDAAGGSEQSCPQPATNIWAPASNSESPSMPLPNNMATRLHPHDMCDDDPKYYSRGGAGAPPSTKRSAQFTPRSALQTLLAAARQIACSDQVSVGKSSTVEASKSSFKGNPIVASPSCANSGTIIKQGSLIWQGFTMSEATPKELLSNKHISSIPKASMQITCAAQGASTHETYSQNVSMNEAHDHYIQDNEQMNDVDSENIFDVEGTSIAGVATSHQISLELAQDRHALYLATSPLAPEFTPNLGQSMSFLESCFLCKRPLGQGRDIFMYRGENAFCSVECRDKQMRLEERKEKVKYMHSQINKLNERKQDIPCTNMRIRSTNAGTSYYQPHNHHQQYSSQAVA</sequence>
<organism evidence="8 9">
    <name type="scientific">Adiantum capillus-veneris</name>
    <name type="common">Maidenhair fern</name>
    <dbReference type="NCBI Taxonomy" id="13818"/>
    <lineage>
        <taxon>Eukaryota</taxon>
        <taxon>Viridiplantae</taxon>
        <taxon>Streptophyta</taxon>
        <taxon>Embryophyta</taxon>
        <taxon>Tracheophyta</taxon>
        <taxon>Polypodiopsida</taxon>
        <taxon>Polypodiidae</taxon>
        <taxon>Polypodiales</taxon>
        <taxon>Pteridineae</taxon>
        <taxon>Pteridaceae</taxon>
        <taxon>Vittarioideae</taxon>
        <taxon>Adiantum</taxon>
    </lineage>
</organism>
<gene>
    <name evidence="8" type="ORF">GOP47_0020528</name>
</gene>
<feature type="zinc finger region" description="FLZ-type" evidence="5">
    <location>
        <begin position="324"/>
        <end position="368"/>
    </location>
</feature>
<evidence type="ECO:0000256" key="6">
    <source>
        <dbReference type="SAM" id="MobiDB-lite"/>
    </source>
</evidence>
<dbReference type="PANTHER" id="PTHR33059">
    <property type="entry name" value="FCS-LIKE ZINC FINGER 5"/>
    <property type="match status" value="1"/>
</dbReference>
<evidence type="ECO:0000256" key="1">
    <source>
        <dbReference type="ARBA" id="ARBA00004496"/>
    </source>
</evidence>
<dbReference type="AlphaFoldDB" id="A0A9D4UA87"/>
<evidence type="ECO:0000256" key="2">
    <source>
        <dbReference type="ARBA" id="ARBA00009374"/>
    </source>
</evidence>
<accession>A0A9D4UA87</accession>
<dbReference type="InterPro" id="IPR007650">
    <property type="entry name" value="Zf-FLZ_dom"/>
</dbReference>
<feature type="compositionally biased region" description="Polar residues" evidence="6">
    <location>
        <begin position="81"/>
        <end position="102"/>
    </location>
</feature>
<dbReference type="Pfam" id="PF04570">
    <property type="entry name" value="zf-FLZ"/>
    <property type="match status" value="1"/>
</dbReference>
<dbReference type="GO" id="GO:0046872">
    <property type="term" value="F:metal ion binding"/>
    <property type="evidence" value="ECO:0007669"/>
    <property type="project" value="UniProtKB-KW"/>
</dbReference>
<evidence type="ECO:0000256" key="4">
    <source>
        <dbReference type="ARBA" id="ARBA00022723"/>
    </source>
</evidence>
<evidence type="ECO:0000256" key="3">
    <source>
        <dbReference type="ARBA" id="ARBA00022490"/>
    </source>
</evidence>
<evidence type="ECO:0000259" key="7">
    <source>
        <dbReference type="PROSITE" id="PS51795"/>
    </source>
</evidence>
<dbReference type="PANTHER" id="PTHR33059:SF4">
    <property type="entry name" value="FCS-LIKE ZINC FINGER 5"/>
    <property type="match status" value="1"/>
</dbReference>
<dbReference type="GO" id="GO:0005737">
    <property type="term" value="C:cytoplasm"/>
    <property type="evidence" value="ECO:0007669"/>
    <property type="project" value="UniProtKB-SubCell"/>
</dbReference>
<comment type="similarity">
    <text evidence="2">Belongs to the FLZ family.</text>
</comment>
<feature type="compositionally biased region" description="Basic and acidic residues" evidence="6">
    <location>
        <begin position="115"/>
        <end position="126"/>
    </location>
</feature>
<dbReference type="OrthoDB" id="1925036at2759"/>
<evidence type="ECO:0000313" key="9">
    <source>
        <dbReference type="Proteomes" id="UP000886520"/>
    </source>
</evidence>
<keyword evidence="9" id="KW-1185">Reference proteome</keyword>
<reference evidence="8" key="1">
    <citation type="submission" date="2021-01" db="EMBL/GenBank/DDBJ databases">
        <title>Adiantum capillus-veneris genome.</title>
        <authorList>
            <person name="Fang Y."/>
            <person name="Liao Q."/>
        </authorList>
    </citation>
    <scope>NUCLEOTIDE SEQUENCE</scope>
    <source>
        <strain evidence="8">H3</strain>
        <tissue evidence="8">Leaf</tissue>
    </source>
</reference>
<comment type="caution">
    <text evidence="8">The sequence shown here is derived from an EMBL/GenBank/DDBJ whole genome shotgun (WGS) entry which is preliminary data.</text>
</comment>
<proteinExistence type="inferred from homology"/>
<name>A0A9D4UA87_ADICA</name>
<protein>
    <recommendedName>
        <fullName evidence="7">FLZ-type domain-containing protein</fullName>
    </recommendedName>
</protein>
<keyword evidence="3" id="KW-0963">Cytoplasm</keyword>
<feature type="domain" description="FLZ-type" evidence="7">
    <location>
        <begin position="324"/>
        <end position="368"/>
    </location>
</feature>
<feature type="region of interest" description="Disordered" evidence="6">
    <location>
        <begin position="74"/>
        <end position="145"/>
    </location>
</feature>
<dbReference type="PROSITE" id="PS51795">
    <property type="entry name" value="ZF_FLZ"/>
    <property type="match status" value="1"/>
</dbReference>
<evidence type="ECO:0000313" key="8">
    <source>
        <dbReference type="EMBL" id="KAI5063858.1"/>
    </source>
</evidence>
<dbReference type="Proteomes" id="UP000886520">
    <property type="component" value="Chromosome 20"/>
</dbReference>